<dbReference type="GO" id="GO:0140662">
    <property type="term" value="F:ATP-dependent protein folding chaperone"/>
    <property type="evidence" value="ECO:0007669"/>
    <property type="project" value="InterPro"/>
</dbReference>
<dbReference type="GO" id="GO:0030968">
    <property type="term" value="P:endoplasmic reticulum unfolded protein response"/>
    <property type="evidence" value="ECO:0007669"/>
    <property type="project" value="TreeGrafter"/>
</dbReference>
<dbReference type="PANTHER" id="PTHR45639">
    <property type="entry name" value="HSC70CB, ISOFORM G-RELATED"/>
    <property type="match status" value="1"/>
</dbReference>
<evidence type="ECO:0000256" key="2">
    <source>
        <dbReference type="ARBA" id="ARBA00022741"/>
    </source>
</evidence>
<dbReference type="SUPFAM" id="SSF53067">
    <property type="entry name" value="Actin-like ATPase domain"/>
    <property type="match status" value="1"/>
</dbReference>
<keyword evidence="2" id="KW-0547">Nucleotide-binding</keyword>
<accession>A0A176S3Z1</accession>
<evidence type="ECO:0000313" key="5">
    <source>
        <dbReference type="Proteomes" id="UP000076962"/>
    </source>
</evidence>
<organism evidence="4 5">
    <name type="scientific">Candidatus Thiomargarita nelsonii</name>
    <dbReference type="NCBI Taxonomy" id="1003181"/>
    <lineage>
        <taxon>Bacteria</taxon>
        <taxon>Pseudomonadati</taxon>
        <taxon>Pseudomonadota</taxon>
        <taxon>Gammaproteobacteria</taxon>
        <taxon>Thiotrichales</taxon>
        <taxon>Thiotrichaceae</taxon>
        <taxon>Thiomargarita</taxon>
    </lineage>
</organism>
<dbReference type="Gene3D" id="3.30.420.40">
    <property type="match status" value="1"/>
</dbReference>
<dbReference type="PANTHER" id="PTHR45639:SF34">
    <property type="entry name" value="CHAPERONE PROTEIN DNAK"/>
    <property type="match status" value="1"/>
</dbReference>
<keyword evidence="3" id="KW-0067">ATP-binding</keyword>
<evidence type="ECO:0000313" key="4">
    <source>
        <dbReference type="EMBL" id="OAD22638.1"/>
    </source>
</evidence>
<dbReference type="InterPro" id="IPR013126">
    <property type="entry name" value="Hsp_70_fam"/>
</dbReference>
<dbReference type="PRINTS" id="PR00301">
    <property type="entry name" value="HEATSHOCK70"/>
</dbReference>
<keyword evidence="5" id="KW-1185">Reference proteome</keyword>
<feature type="non-terminal residue" evidence="4">
    <location>
        <position position="95"/>
    </location>
</feature>
<name>A0A176S3Z1_9GAMM</name>
<reference evidence="4 5" key="1">
    <citation type="submission" date="2016-05" db="EMBL/GenBank/DDBJ databases">
        <title>Single-cell genome of chain-forming Candidatus Thiomargarita nelsonii and comparison to other large sulfur-oxidizing bacteria.</title>
        <authorList>
            <person name="Winkel M."/>
            <person name="Salman V."/>
            <person name="Woyke T."/>
            <person name="Schulz-Vogt H."/>
            <person name="Richter M."/>
            <person name="Flood B."/>
            <person name="Bailey J."/>
            <person name="Amann R."/>
            <person name="Mussmann M."/>
        </authorList>
    </citation>
    <scope>NUCLEOTIDE SEQUENCE [LARGE SCALE GENOMIC DNA]</scope>
    <source>
        <strain evidence="4 5">THI036</strain>
    </source>
</reference>
<sequence length="95" mass="10397">MSEIIVGIDLGTTNSEIAIVENGKVTVIEDAGRKIIPSFVGISENNEVLVGEAAKNQYVLYPERTVKSIKRQMGEETKVEMAEQAYTPQEISAII</sequence>
<keyword evidence="4" id="KW-0346">Stress response</keyword>
<gene>
    <name evidence="4" type="ORF">THIOM_001546</name>
</gene>
<evidence type="ECO:0000256" key="1">
    <source>
        <dbReference type="ARBA" id="ARBA00007381"/>
    </source>
</evidence>
<dbReference type="EMBL" id="LUTY01000819">
    <property type="protein sequence ID" value="OAD22638.1"/>
    <property type="molecule type" value="Genomic_DNA"/>
</dbReference>
<dbReference type="PATRIC" id="fig|1003181.4.peg.2151"/>
<dbReference type="Proteomes" id="UP000076962">
    <property type="component" value="Unassembled WGS sequence"/>
</dbReference>
<comment type="caution">
    <text evidence="4">The sequence shown here is derived from an EMBL/GenBank/DDBJ whole genome shotgun (WGS) entry which is preliminary data.</text>
</comment>
<protein>
    <submittedName>
        <fullName evidence="4">Heat shock protein 70</fullName>
    </submittedName>
</protein>
<dbReference type="FunFam" id="3.30.420.40:FF:000028">
    <property type="entry name" value="heat shock 70 kDa protein-like"/>
    <property type="match status" value="1"/>
</dbReference>
<dbReference type="AlphaFoldDB" id="A0A176S3Z1"/>
<dbReference type="InterPro" id="IPR018181">
    <property type="entry name" value="Heat_shock_70_CS"/>
</dbReference>
<dbReference type="GO" id="GO:0005524">
    <property type="term" value="F:ATP binding"/>
    <property type="evidence" value="ECO:0007669"/>
    <property type="project" value="UniProtKB-KW"/>
</dbReference>
<proteinExistence type="inferred from homology"/>
<comment type="similarity">
    <text evidence="1">Belongs to the heat shock protein 70 family.</text>
</comment>
<dbReference type="InterPro" id="IPR043129">
    <property type="entry name" value="ATPase_NBD"/>
</dbReference>
<dbReference type="PROSITE" id="PS00297">
    <property type="entry name" value="HSP70_1"/>
    <property type="match status" value="1"/>
</dbReference>
<dbReference type="Pfam" id="PF00012">
    <property type="entry name" value="HSP70"/>
    <property type="match status" value="1"/>
</dbReference>
<evidence type="ECO:0000256" key="3">
    <source>
        <dbReference type="ARBA" id="ARBA00022840"/>
    </source>
</evidence>